<gene>
    <name evidence="3" type="ORF">HPP92_015784</name>
</gene>
<evidence type="ECO:0000259" key="2">
    <source>
        <dbReference type="Pfam" id="PF25483"/>
    </source>
</evidence>
<dbReference type="Pfam" id="PF25483">
    <property type="entry name" value="DUF7906"/>
    <property type="match status" value="1"/>
</dbReference>
<keyword evidence="1" id="KW-0472">Membrane</keyword>
<accession>A0A835QS92</accession>
<proteinExistence type="predicted"/>
<dbReference type="AlphaFoldDB" id="A0A835QS92"/>
<dbReference type="OrthoDB" id="2107166at2759"/>
<dbReference type="Proteomes" id="UP000636800">
    <property type="component" value="Chromosome 7"/>
</dbReference>
<evidence type="ECO:0000256" key="1">
    <source>
        <dbReference type="SAM" id="Phobius"/>
    </source>
</evidence>
<dbReference type="PANTHER" id="PTHR31515:SF2">
    <property type="entry name" value="TRANSMEMBRANE PROTEIN"/>
    <property type="match status" value="1"/>
</dbReference>
<keyword evidence="1" id="KW-0812">Transmembrane</keyword>
<comment type="caution">
    <text evidence="3">The sequence shown here is derived from an EMBL/GenBank/DDBJ whole genome shotgun (WGS) entry which is preliminary data.</text>
</comment>
<name>A0A835QS92_VANPL</name>
<feature type="transmembrane region" description="Helical" evidence="1">
    <location>
        <begin position="826"/>
        <end position="845"/>
    </location>
</feature>
<dbReference type="PANTHER" id="PTHR31515">
    <property type="entry name" value="TRANSMEMBRANE PROTEIN-RELATED"/>
    <property type="match status" value="1"/>
</dbReference>
<evidence type="ECO:0000313" key="4">
    <source>
        <dbReference type="Proteomes" id="UP000636800"/>
    </source>
</evidence>
<dbReference type="InterPro" id="IPR057228">
    <property type="entry name" value="DUF7906"/>
</dbReference>
<protein>
    <recommendedName>
        <fullName evidence="2">DUF7906 domain-containing protein</fullName>
    </recommendedName>
</protein>
<sequence length="855" mass="96495">MKGFGGRSTAKSSVFSLFSLKSKSKFWSESVIRTAFDDLEGSVPSGHGKMEVVNYTKAEFKLGPEEMPRWFTKIDHIFEHTRIPPMGEVLTPFYKTIVEKSFCGIICLYFSVHAIQMGEEVTSVFEQAITALSRKEVLFDSRAGEDVVWQVDIDKMAYIFSTLVDYLKIDDTYNIFVLNPKYRNKRLHYGYRRGLSESEINFLKENKTLQALVLQSEHAKGNALEIDNIIPRPLHLNRPASNFVWTTTEEVNTYSDALTHAENEGKDDVGVLYDKIVKMLHDKKDDLNYLLGEALKSGDFTGLHSECLTDTWIGGNRWAFIDLSAGPFSWGPAVGGEGVRTELSLPNVNKTIGAVAELTEVEAEEKLQDAIRERFSSFDGEHQAIDILLAEIDIYELFAFKHCKGRRTKLALCEELDERMHDLKSELEGYNIGDSDESHRKKALDALKRMERWNLFSDPPEEYHSYTVAHDTFLAQLGATLWGSMKHIVAPSMADAMLQKITNMKKLPVNLKAFTDGLSSLAVTSQKVMFSQQMLALSDDPALTMAFSVARRAAAVPLLLINGTYRLTTRPYLDSSILQRQLQKLSDHGSLKGTHSDSRSTLEIPIFWFIHTDPLLIDKHYRARALSDMVIVVQSDESSWESHLQCNGKSLLWDLRRPIKAAIAATAEHLAGLLPLHLVYSQAHETAIEDWSWSVGCNPVSITSQGWHLSQLQSDAIARSYINTALEESILAVNAAIHLLVLEHTTKQGFGLFKSQERAMVDKYNSVVTLWRRIATLSSGLRYGEVVKLLHLLEDSSKGFAEHVNATISLLHPVHCTRQRKVDIELDLTTVPAFLIVFAILWFLFKPRRPKPKIN</sequence>
<keyword evidence="4" id="KW-1185">Reference proteome</keyword>
<reference evidence="3 4" key="1">
    <citation type="journal article" date="2020" name="Nat. Food">
        <title>A phased Vanilla planifolia genome enables genetic improvement of flavour and production.</title>
        <authorList>
            <person name="Hasing T."/>
            <person name="Tang H."/>
            <person name="Brym M."/>
            <person name="Khazi F."/>
            <person name="Huang T."/>
            <person name="Chambers A.H."/>
        </authorList>
    </citation>
    <scope>NUCLEOTIDE SEQUENCE [LARGE SCALE GENOMIC DNA]</scope>
    <source>
        <tissue evidence="3">Leaf</tissue>
    </source>
</reference>
<keyword evidence="1" id="KW-1133">Transmembrane helix</keyword>
<organism evidence="3 4">
    <name type="scientific">Vanilla planifolia</name>
    <name type="common">Vanilla</name>
    <dbReference type="NCBI Taxonomy" id="51239"/>
    <lineage>
        <taxon>Eukaryota</taxon>
        <taxon>Viridiplantae</taxon>
        <taxon>Streptophyta</taxon>
        <taxon>Embryophyta</taxon>
        <taxon>Tracheophyta</taxon>
        <taxon>Spermatophyta</taxon>
        <taxon>Magnoliopsida</taxon>
        <taxon>Liliopsida</taxon>
        <taxon>Asparagales</taxon>
        <taxon>Orchidaceae</taxon>
        <taxon>Vanilloideae</taxon>
        <taxon>Vanilleae</taxon>
        <taxon>Vanilla</taxon>
    </lineage>
</organism>
<feature type="domain" description="DUF7906" evidence="2">
    <location>
        <begin position="301"/>
        <end position="351"/>
    </location>
</feature>
<evidence type="ECO:0000313" key="3">
    <source>
        <dbReference type="EMBL" id="KAG0473927.1"/>
    </source>
</evidence>
<dbReference type="EMBL" id="JADCNL010000007">
    <property type="protein sequence ID" value="KAG0473927.1"/>
    <property type="molecule type" value="Genomic_DNA"/>
</dbReference>